<dbReference type="PANTHER" id="PTHR13430">
    <property type="match status" value="1"/>
</dbReference>
<evidence type="ECO:0000256" key="1">
    <source>
        <dbReference type="ARBA" id="ARBA00005246"/>
    </source>
</evidence>
<feature type="compositionally biased region" description="Low complexity" evidence="5">
    <location>
        <begin position="12"/>
        <end position="22"/>
    </location>
</feature>
<dbReference type="AlphaFoldDB" id="A0A177AJ82"/>
<feature type="compositionally biased region" description="Polar residues" evidence="5">
    <location>
        <begin position="451"/>
        <end position="464"/>
    </location>
</feature>
<dbReference type="OrthoDB" id="70161at2759"/>
<comment type="similarity">
    <text evidence="1 4">Belongs to the ATG13 family. Fungi subfamily.</text>
</comment>
<dbReference type="Pfam" id="PF10033">
    <property type="entry name" value="ATG13"/>
    <property type="match status" value="1"/>
</dbReference>
<proteinExistence type="inferred from homology"/>
<protein>
    <recommendedName>
        <fullName evidence="2 4">Autophagy-related protein 13</fullName>
    </recommendedName>
</protein>
<accession>A0A177AJ82</accession>
<dbReference type="GO" id="GO:0034497">
    <property type="term" value="P:protein localization to phagophore assembly site"/>
    <property type="evidence" value="ECO:0007669"/>
    <property type="project" value="TreeGrafter"/>
</dbReference>
<feature type="compositionally biased region" description="Low complexity" evidence="5">
    <location>
        <begin position="551"/>
        <end position="561"/>
    </location>
</feature>
<dbReference type="Gene3D" id="3.30.900.10">
    <property type="entry name" value="HORMA domain"/>
    <property type="match status" value="1"/>
</dbReference>
<feature type="compositionally biased region" description="Polar residues" evidence="5">
    <location>
        <begin position="661"/>
        <end position="671"/>
    </location>
</feature>
<dbReference type="InterPro" id="IPR018731">
    <property type="entry name" value="Atg13_N"/>
</dbReference>
<feature type="compositionally biased region" description="Polar residues" evidence="5">
    <location>
        <begin position="600"/>
        <end position="623"/>
    </location>
</feature>
<feature type="compositionally biased region" description="Basic and acidic residues" evidence="5">
    <location>
        <begin position="867"/>
        <end position="880"/>
    </location>
</feature>
<evidence type="ECO:0000313" key="7">
    <source>
        <dbReference type="EMBL" id="OAF62125.1"/>
    </source>
</evidence>
<dbReference type="GO" id="GO:0034727">
    <property type="term" value="P:piecemeal microautophagy of the nucleus"/>
    <property type="evidence" value="ECO:0007669"/>
    <property type="project" value="TreeGrafter"/>
</dbReference>
<feature type="compositionally biased region" description="Low complexity" evidence="5">
    <location>
        <begin position="852"/>
        <end position="863"/>
    </location>
</feature>
<dbReference type="GO" id="GO:0005829">
    <property type="term" value="C:cytosol"/>
    <property type="evidence" value="ECO:0007669"/>
    <property type="project" value="TreeGrafter"/>
</dbReference>
<feature type="region of interest" description="Disordered" evidence="5">
    <location>
        <begin position="600"/>
        <end position="626"/>
    </location>
</feature>
<organism evidence="7">
    <name type="scientific">Pseudogymnoascus destructans</name>
    <dbReference type="NCBI Taxonomy" id="655981"/>
    <lineage>
        <taxon>Eukaryota</taxon>
        <taxon>Fungi</taxon>
        <taxon>Dikarya</taxon>
        <taxon>Ascomycota</taxon>
        <taxon>Pezizomycotina</taxon>
        <taxon>Leotiomycetes</taxon>
        <taxon>Thelebolales</taxon>
        <taxon>Thelebolaceae</taxon>
        <taxon>Pseudogymnoascus</taxon>
    </lineage>
</organism>
<evidence type="ECO:0000256" key="3">
    <source>
        <dbReference type="ARBA" id="ARBA00023006"/>
    </source>
</evidence>
<feature type="region of interest" description="Disordered" evidence="5">
    <location>
        <begin position="643"/>
        <end position="944"/>
    </location>
</feature>
<evidence type="ECO:0000256" key="2">
    <source>
        <dbReference type="ARBA" id="ARBA00013801"/>
    </source>
</evidence>
<feature type="domain" description="Autophagy-related protein 13 N-terminal" evidence="6">
    <location>
        <begin position="77"/>
        <end position="317"/>
    </location>
</feature>
<reference evidence="7" key="1">
    <citation type="submission" date="2016-03" db="EMBL/GenBank/DDBJ databases">
        <title>Updated assembly of Pseudogymnoascus destructans, the fungus causing white-nose syndrome of bats.</title>
        <authorList>
            <person name="Palmer J.M."/>
            <person name="Drees K.P."/>
            <person name="Foster J.T."/>
            <person name="Lindner D.L."/>
        </authorList>
    </citation>
    <scope>NUCLEOTIDE SEQUENCE [LARGE SCALE GENOMIC DNA]</scope>
    <source>
        <strain evidence="7">20631-21</strain>
    </source>
</reference>
<evidence type="ECO:0000256" key="4">
    <source>
        <dbReference type="RuleBase" id="RU361214"/>
    </source>
</evidence>
<keyword evidence="3 4" id="KW-0072">Autophagy</keyword>
<dbReference type="EMBL" id="KV441388">
    <property type="protein sequence ID" value="OAF62125.1"/>
    <property type="molecule type" value="Genomic_DNA"/>
</dbReference>
<feature type="compositionally biased region" description="Polar residues" evidence="5">
    <location>
        <begin position="508"/>
        <end position="531"/>
    </location>
</feature>
<dbReference type="InterPro" id="IPR036570">
    <property type="entry name" value="HORMA_dom_sf"/>
</dbReference>
<sequence length="944" mass="102298">MHQHPRPPPNGASPASSPSTNPYRTNNPREGAQSGRSRFGSDAPQYSENESSGIRGENVVASSGPSAEARRKLDQIVQNFHTKAATVVLQSRMSFPTIRTKDQTTKVNKWFQLETDDTDAFREDLRLWKTCGGFENRPPPLILETYLDMSDLSNKQSLVIVDDNGKHWDVAEALNGAQGSKHGDSRHRKRHTEVILERWKIELKEGSTDETYDYGAILPTIYKKAIVFFRTLYATARFTPVSKFVKGIGKVPSSRGGLRINCRIINGESFVPAHHDPLTIPLFQGDGETTTRFNLGETESPAGPFSAEVCYRNDCNFRAADSEALLSERFMGAEDFFQPTLASRREDRKRDTRATEVGSLPVNRRFSVDVEPTQTYGSLSTFHGEGPTLAASPISALRAARNMGSETNSPPAGSSYARYAQPSRPTLRANESIAGARRPSVSFNPFKAGSLSRSPLTGTSSPQQGEMLPPGSSQSVPRTVGMGALSQARNRSSLTAGMPASLRGIPVQQDNTISPSSSPKTVTINRYSSSFSHRRGRLSYGGTSRAEDDQGSSGKQSLSSSAQPGSGILAEAIAGSSGSLQTDDDNISDFLNVLESNKNLPSFQQSGNEAATRRTASQLTRFQSMRESHNILTESLTSSMLLHRSSSSSSRQLSSVPPMVTATSISTSSSPGKPISPHTPHTPAIPSRLSANSIAEYSQPRRERTRSTTEEDRIDDVSGDEDDNGPGTTAIDIPLSPRPRQYPGRRSSSVTQEHRTLAVDDDENDLPFHRSISLGADDREPPSLSDLRGLGQLPGTVPEETRDRSSQPPPGIGSAAMDGPLSCLDSDSPPVPRSSAPGSQQRPARRPKVDRSSLSAQTGSSSSGVVDTRRAGSVERERTNRYSFSRPLGPPFDDDEYPLLFDMSEIGRNSEQSRRSLEDGREGTGGGSERDSGGGSRRGSHRGW</sequence>
<feature type="compositionally biased region" description="Low complexity" evidence="5">
    <location>
        <begin position="643"/>
        <end position="655"/>
    </location>
</feature>
<feature type="compositionally biased region" description="Basic and acidic residues" evidence="5">
    <location>
        <begin position="911"/>
        <end position="932"/>
    </location>
</feature>
<dbReference type="GO" id="GO:1990316">
    <property type="term" value="C:Atg1/ULK1 kinase complex"/>
    <property type="evidence" value="ECO:0007669"/>
    <property type="project" value="InterPro"/>
</dbReference>
<dbReference type="eggNOG" id="KOG4573">
    <property type="taxonomic scope" value="Eukaryota"/>
</dbReference>
<dbReference type="InterPro" id="IPR040182">
    <property type="entry name" value="ATG13"/>
</dbReference>
<evidence type="ECO:0000259" key="6">
    <source>
        <dbReference type="Pfam" id="PF10033"/>
    </source>
</evidence>
<dbReference type="VEuPathDB" id="FungiDB:GMDG_06110"/>
<dbReference type="GO" id="GO:0000423">
    <property type="term" value="P:mitophagy"/>
    <property type="evidence" value="ECO:0007669"/>
    <property type="project" value="TreeGrafter"/>
</dbReference>
<gene>
    <name evidence="7" type="primary">ATG13</name>
    <name evidence="7" type="ORF">VC83_01652</name>
</gene>
<dbReference type="Proteomes" id="UP000077154">
    <property type="component" value="Unassembled WGS sequence"/>
</dbReference>
<feature type="region of interest" description="Disordered" evidence="5">
    <location>
        <begin position="1"/>
        <end position="66"/>
    </location>
</feature>
<feature type="compositionally biased region" description="Acidic residues" evidence="5">
    <location>
        <begin position="712"/>
        <end position="724"/>
    </location>
</feature>
<feature type="compositionally biased region" description="Pro residues" evidence="5">
    <location>
        <begin position="1"/>
        <end position="11"/>
    </location>
</feature>
<dbReference type="GeneID" id="36284741"/>
<feature type="region of interest" description="Disordered" evidence="5">
    <location>
        <begin position="430"/>
        <end position="479"/>
    </location>
</feature>
<dbReference type="Gene3D" id="6.10.140.1900">
    <property type="match status" value="1"/>
</dbReference>
<feature type="compositionally biased region" description="Basic and acidic residues" evidence="5">
    <location>
        <begin position="699"/>
        <end position="711"/>
    </location>
</feature>
<dbReference type="PANTHER" id="PTHR13430:SF4">
    <property type="entry name" value="AUTOPHAGY-RELATED PROTEIN 13"/>
    <property type="match status" value="1"/>
</dbReference>
<dbReference type="RefSeq" id="XP_024327398.1">
    <property type="nucleotide sequence ID" value="XM_024465327.1"/>
</dbReference>
<feature type="region of interest" description="Disordered" evidence="5">
    <location>
        <begin position="503"/>
        <end position="564"/>
    </location>
</feature>
<dbReference type="GO" id="GO:0000407">
    <property type="term" value="C:phagophore assembly site"/>
    <property type="evidence" value="ECO:0007669"/>
    <property type="project" value="TreeGrafter"/>
</dbReference>
<evidence type="ECO:0000256" key="5">
    <source>
        <dbReference type="SAM" id="MobiDB-lite"/>
    </source>
</evidence>
<name>A0A177AJ82_9PEZI</name>